<evidence type="ECO:0000256" key="1">
    <source>
        <dbReference type="ARBA" id="ARBA00038306"/>
    </source>
</evidence>
<protein>
    <submittedName>
        <fullName evidence="2">Uncharacterized protein</fullName>
    </submittedName>
</protein>
<dbReference type="SUPFAM" id="SSF56925">
    <property type="entry name" value="OMPA-like"/>
    <property type="match status" value="1"/>
</dbReference>
<evidence type="ECO:0000313" key="3">
    <source>
        <dbReference type="Proteomes" id="UP000077173"/>
    </source>
</evidence>
<reference evidence="2 3" key="1">
    <citation type="submission" date="2016-02" db="EMBL/GenBank/DDBJ databases">
        <title>Draft genome sequence of the strain BR 10247T Bradyrhizobium neotropicale isolated from nodules of Centrolobium paraense.</title>
        <authorList>
            <person name="Simoes-Araujo J.L."/>
            <person name="Barauna A.C."/>
            <person name="Silva K."/>
            <person name="Zilli J.E."/>
        </authorList>
    </citation>
    <scope>NUCLEOTIDE SEQUENCE [LARGE SCALE GENOMIC DNA]</scope>
    <source>
        <strain evidence="2 3">BR 10247</strain>
    </source>
</reference>
<comment type="similarity">
    <text evidence="1">Belongs to the Omp25/RopB family.</text>
</comment>
<gene>
    <name evidence="2" type="ORF">AXW67_07305</name>
</gene>
<name>A0A176ZD07_9BRAD</name>
<sequence>MVVDNALAYVTGGAAWADVEQTGIEFNNNVFSPSLGAPTGTTANRSGMLWGGVIGAGVEFALSNNWIVGGEFLHTIYRDRDANIVTAAGGNACASPFFAHPNCVVRNQLTTDVARVRVSYKFGQ</sequence>
<evidence type="ECO:0000313" key="2">
    <source>
        <dbReference type="EMBL" id="OAF17713.1"/>
    </source>
</evidence>
<dbReference type="EMBL" id="LSEF01000041">
    <property type="protein sequence ID" value="OAF17713.1"/>
    <property type="molecule type" value="Genomic_DNA"/>
</dbReference>
<dbReference type="Proteomes" id="UP000077173">
    <property type="component" value="Unassembled WGS sequence"/>
</dbReference>
<accession>A0A176ZD07</accession>
<comment type="caution">
    <text evidence="2">The sequence shown here is derived from an EMBL/GenBank/DDBJ whole genome shotgun (WGS) entry which is preliminary data.</text>
</comment>
<proteinExistence type="inferred from homology"/>
<organism evidence="2 3">
    <name type="scientific">Bradyrhizobium neotropicale</name>
    <dbReference type="NCBI Taxonomy" id="1497615"/>
    <lineage>
        <taxon>Bacteria</taxon>
        <taxon>Pseudomonadati</taxon>
        <taxon>Pseudomonadota</taxon>
        <taxon>Alphaproteobacteria</taxon>
        <taxon>Hyphomicrobiales</taxon>
        <taxon>Nitrobacteraceae</taxon>
        <taxon>Bradyrhizobium</taxon>
    </lineage>
</organism>
<dbReference type="Gene3D" id="2.40.160.20">
    <property type="match status" value="1"/>
</dbReference>
<dbReference type="AlphaFoldDB" id="A0A176ZD07"/>
<dbReference type="PANTHER" id="PTHR34001:SF3">
    <property type="entry name" value="BLL7405 PROTEIN"/>
    <property type="match status" value="1"/>
</dbReference>
<dbReference type="InterPro" id="IPR051692">
    <property type="entry name" value="OMP-like"/>
</dbReference>
<dbReference type="PANTHER" id="PTHR34001">
    <property type="entry name" value="BLL7405 PROTEIN"/>
    <property type="match status" value="1"/>
</dbReference>
<dbReference type="InterPro" id="IPR011250">
    <property type="entry name" value="OMP/PagP_B-barrel"/>
</dbReference>
<keyword evidence="3" id="KW-1185">Reference proteome</keyword>